<accession>A0A198A2P6</accession>
<dbReference type="PANTHER" id="PTHR36453">
    <property type="entry name" value="SECRETED PROTEIN-RELATED"/>
    <property type="match status" value="1"/>
</dbReference>
<dbReference type="InterPro" id="IPR012334">
    <property type="entry name" value="Pectin_lyas_fold"/>
</dbReference>
<proteinExistence type="predicted"/>
<dbReference type="STRING" id="1850517.A8708_23025"/>
<comment type="caution">
    <text evidence="2">The sequence shown here is derived from an EMBL/GenBank/DDBJ whole genome shotgun (WGS) entry which is preliminary data.</text>
</comment>
<organism evidence="2 3">
    <name type="scientific">Paenibacillus oryzisoli</name>
    <dbReference type="NCBI Taxonomy" id="1850517"/>
    <lineage>
        <taxon>Bacteria</taxon>
        <taxon>Bacillati</taxon>
        <taxon>Bacillota</taxon>
        <taxon>Bacilli</taxon>
        <taxon>Bacillales</taxon>
        <taxon>Paenibacillaceae</taxon>
        <taxon>Paenibacillus</taxon>
    </lineage>
</organism>
<dbReference type="EMBL" id="LYPB01000084">
    <property type="protein sequence ID" value="OAS15273.1"/>
    <property type="molecule type" value="Genomic_DNA"/>
</dbReference>
<reference evidence="2 3" key="1">
    <citation type="submission" date="2016-05" db="EMBL/GenBank/DDBJ databases">
        <title>Paenibacillus sp. 1ZS3-15 nov., isolated from the rhizosphere soil.</title>
        <authorList>
            <person name="Zhang X.X."/>
            <person name="Zhang J."/>
        </authorList>
    </citation>
    <scope>NUCLEOTIDE SEQUENCE [LARGE SCALE GENOMIC DNA]</scope>
    <source>
        <strain evidence="2 3">1ZS3-15</strain>
    </source>
</reference>
<evidence type="ECO:0000313" key="3">
    <source>
        <dbReference type="Proteomes" id="UP000078454"/>
    </source>
</evidence>
<dbReference type="InterPro" id="IPR039448">
    <property type="entry name" value="Beta_helix"/>
</dbReference>
<dbReference type="Gene3D" id="2.160.20.10">
    <property type="entry name" value="Single-stranded right-handed beta-helix, Pectin lyase-like"/>
    <property type="match status" value="3"/>
</dbReference>
<dbReference type="Proteomes" id="UP000078454">
    <property type="component" value="Unassembled WGS sequence"/>
</dbReference>
<feature type="domain" description="Right handed beta helix" evidence="1">
    <location>
        <begin position="379"/>
        <end position="527"/>
    </location>
</feature>
<dbReference type="InterPro" id="IPR006626">
    <property type="entry name" value="PbH1"/>
</dbReference>
<gene>
    <name evidence="2" type="ORF">A8708_23025</name>
</gene>
<dbReference type="PANTHER" id="PTHR36453:SF1">
    <property type="entry name" value="RIGHT HANDED BETA HELIX DOMAIN-CONTAINING PROTEIN"/>
    <property type="match status" value="1"/>
</dbReference>
<dbReference type="SMART" id="SM00710">
    <property type="entry name" value="PbH1"/>
    <property type="match status" value="7"/>
</dbReference>
<sequence>MTLTTQLYVATTGNDDNNGSHEAPFLTITKAQMTVRELIRKGINHDVIVFVFGGTYYLEETWQLDERDSGRNGYRVSYCNVSGEVVYIVGGRPVTSWEPYSSDMWRARIDPGNNFHTLYADGERVAKARLPARGYFQVAGEPETACREGMYYREGDLPEGSDLTQAQVFIWPGKGEWNWFSELRSLKSHDAEARYVAFQQPSIWEIGADSRYYIQGSLEFLQEPGQFYWDDKDGWLYYKPYSGSPLQQEIIVPTVTRLVELKGKDQGEPIQHLHFHGLHFSCTDFWPDYQMIQEDEGLSNVERDEHREGIIYMQHAAEITISDCHIVNSGSSGIFLDQQTRNIRINRNHIEHIGYIGIYASGFSPLQGNFTSATTSYTNKEHKITNNVIRYGGELIGHGCGILLYQSGHNEITHNRISHMPRYGISLKGLRHKVMPATIYDIPVTWENHWDFLHTRNNYIANNDISSVMMDSQDGGMIESWGVGKGNAIHGNRLHDSGIHFSFGFGIYLDDASDYFTVTQNVITGLYSTGEGKLWMLIFSKGIGNHIQGNVLACNPDAIAAIGTQEMAGEDNKELIVKGNIVYNSGYLYYFVNWRDDKFAEADGNLYWSDRDQGLCQVAGKLPLPSSGTDLLGRDIYDWQAWRSLLGGKFDARSLIADPLLLLTPDGKIHLETTSPAYALGWVELDDKSIGPQ</sequence>
<keyword evidence="3" id="KW-1185">Reference proteome</keyword>
<dbReference type="AlphaFoldDB" id="A0A198A2P6"/>
<name>A0A198A2P6_9BACL</name>
<dbReference type="SUPFAM" id="SSF51126">
    <property type="entry name" value="Pectin lyase-like"/>
    <property type="match status" value="1"/>
</dbReference>
<protein>
    <recommendedName>
        <fullName evidence="1">Right handed beta helix domain-containing protein</fullName>
    </recommendedName>
</protein>
<evidence type="ECO:0000259" key="1">
    <source>
        <dbReference type="Pfam" id="PF13229"/>
    </source>
</evidence>
<dbReference type="InterPro" id="IPR011050">
    <property type="entry name" value="Pectin_lyase_fold/virulence"/>
</dbReference>
<dbReference type="Pfam" id="PF13229">
    <property type="entry name" value="Beta_helix"/>
    <property type="match status" value="1"/>
</dbReference>
<evidence type="ECO:0000313" key="2">
    <source>
        <dbReference type="EMBL" id="OAS15273.1"/>
    </source>
</evidence>
<dbReference type="RefSeq" id="WP_068668527.1">
    <property type="nucleotide sequence ID" value="NZ_LYPB01000084.1"/>
</dbReference>